<dbReference type="GeneID" id="33324385"/>
<proteinExistence type="predicted"/>
<dbReference type="PRINTS" id="PR00368">
    <property type="entry name" value="FADPNR"/>
</dbReference>
<feature type="domain" description="FAD/NAD(P)-binding" evidence="2">
    <location>
        <begin position="5"/>
        <end position="300"/>
    </location>
</feature>
<reference evidence="3 4" key="1">
    <citation type="submission" date="2016-03" db="EMBL/GenBank/DDBJ databases">
        <title>Complete genome sequence of Thermococcus celer.</title>
        <authorList>
            <person name="Oger P.M."/>
        </authorList>
    </citation>
    <scope>NUCLEOTIDE SEQUENCE [LARGE SCALE GENOMIC DNA]</scope>
    <source>
        <strain evidence="3 4">Vu 13</strain>
    </source>
</reference>
<dbReference type="InterPro" id="IPR023753">
    <property type="entry name" value="FAD/NAD-binding_dom"/>
</dbReference>
<keyword evidence="1" id="KW-0560">Oxidoreductase</keyword>
<dbReference type="InterPro" id="IPR036188">
    <property type="entry name" value="FAD/NAD-bd_sf"/>
</dbReference>
<gene>
    <name evidence="3" type="ORF">A3L02_06455</name>
</gene>
<dbReference type="Pfam" id="PF07992">
    <property type="entry name" value="Pyr_redox_2"/>
    <property type="match status" value="1"/>
</dbReference>
<name>A0A218P2S3_THECE</name>
<dbReference type="OrthoDB" id="27340at2157"/>
<dbReference type="Proteomes" id="UP000197156">
    <property type="component" value="Chromosome"/>
</dbReference>
<dbReference type="InterPro" id="IPR051691">
    <property type="entry name" value="Metab_Enz_Cyan_OpOx_G3PDH"/>
</dbReference>
<organism evidence="3 4">
    <name type="scientific">Thermococcus celer Vu 13 = JCM 8558</name>
    <dbReference type="NCBI Taxonomy" id="1293037"/>
    <lineage>
        <taxon>Archaea</taxon>
        <taxon>Methanobacteriati</taxon>
        <taxon>Methanobacteriota</taxon>
        <taxon>Thermococci</taxon>
        <taxon>Thermococcales</taxon>
        <taxon>Thermococcaceae</taxon>
        <taxon>Thermococcus</taxon>
    </lineage>
</organism>
<dbReference type="PRINTS" id="PR00411">
    <property type="entry name" value="PNDRDTASEI"/>
</dbReference>
<dbReference type="AlphaFoldDB" id="A0A218P2S3"/>
<keyword evidence="4" id="KW-1185">Reference proteome</keyword>
<dbReference type="PANTHER" id="PTHR42949:SF3">
    <property type="entry name" value="ANAEROBIC GLYCEROL-3-PHOSPHATE DEHYDROGENASE SUBUNIT B"/>
    <property type="match status" value="1"/>
</dbReference>
<dbReference type="Gene3D" id="3.50.50.60">
    <property type="entry name" value="FAD/NAD(P)-binding domain"/>
    <property type="match status" value="2"/>
</dbReference>
<dbReference type="KEGG" id="tce:A3L02_06455"/>
<dbReference type="EMBL" id="CP014854">
    <property type="protein sequence ID" value="ASI99228.1"/>
    <property type="molecule type" value="Genomic_DNA"/>
</dbReference>
<evidence type="ECO:0000313" key="3">
    <source>
        <dbReference type="EMBL" id="ASI99228.1"/>
    </source>
</evidence>
<evidence type="ECO:0000313" key="4">
    <source>
        <dbReference type="Proteomes" id="UP000197156"/>
    </source>
</evidence>
<protein>
    <submittedName>
        <fullName evidence="3">Pyridine nucleotide-disulfide oxidoreductase</fullName>
    </submittedName>
</protein>
<evidence type="ECO:0000259" key="2">
    <source>
        <dbReference type="Pfam" id="PF07992"/>
    </source>
</evidence>
<sequence length="416" mass="45758">MRSEYDVVVIGGGPAGLAAAIKAKELGMDVLLLERREYLGGIPVQCVHPGFGLHYFGEDLTGTEFIHRFIEKFRGMGIEHYTNAHVLNVVSRSYWHKVLTVVTEEGLFEVRAKTVIYAAGARERHAFEIGITGHRVAGIYTAGEAQTMMDVYGVMPGKEIVIVGSGDVGLIMARRFTLEGAHVKAVVELMPYPGGLTRNVVQCLEDFGIPLYLSHAVTRVEGNKRVERVIVTRVDENLKPVPGTEEVIECDTVILAAGLVPYLKVIEKAGVEIDPATGGPVVNSYLETSVPGIFVAGNALVINDLVDYVVEQGEEAARGAYEFVKNGGLPSLRWRKLVKGRNVRLAVPHYLSDTRDTIVYARVKKPEENVVLRFPEIGKEVRLPFVKPSEMVRVKLRKEEIARAGGRITMEVVGDE</sequence>
<dbReference type="SUPFAM" id="SSF51905">
    <property type="entry name" value="FAD/NAD(P)-binding domain"/>
    <property type="match status" value="1"/>
</dbReference>
<dbReference type="GO" id="GO:0016491">
    <property type="term" value="F:oxidoreductase activity"/>
    <property type="evidence" value="ECO:0007669"/>
    <property type="project" value="UniProtKB-KW"/>
</dbReference>
<dbReference type="RefSeq" id="WP_088863164.1">
    <property type="nucleotide sequence ID" value="NZ_CP014854.1"/>
</dbReference>
<evidence type="ECO:0000256" key="1">
    <source>
        <dbReference type="ARBA" id="ARBA00023002"/>
    </source>
</evidence>
<accession>A0A218P2S3</accession>
<dbReference type="PANTHER" id="PTHR42949">
    <property type="entry name" value="ANAEROBIC GLYCEROL-3-PHOSPHATE DEHYDROGENASE SUBUNIT B"/>
    <property type="match status" value="1"/>
</dbReference>